<dbReference type="OrthoDB" id="1652165at2"/>
<dbReference type="SUPFAM" id="SSF52058">
    <property type="entry name" value="L domain-like"/>
    <property type="match status" value="3"/>
</dbReference>
<dbReference type="Pfam" id="PF13585">
    <property type="entry name" value="CHU_C"/>
    <property type="match status" value="1"/>
</dbReference>
<keyword evidence="2" id="KW-0677">Repeat</keyword>
<protein>
    <recommendedName>
        <fullName evidence="6">Ig-like domain-containing protein</fullName>
    </recommendedName>
</protein>
<dbReference type="InterPro" id="IPR032675">
    <property type="entry name" value="LRR_dom_sf"/>
</dbReference>
<reference evidence="4 5" key="1">
    <citation type="submission" date="2016-10" db="EMBL/GenBank/DDBJ databases">
        <title>Lutibacter sp. LPB0138, isolated from marine gastropod.</title>
        <authorList>
            <person name="Kim E."/>
            <person name="Yi H."/>
        </authorList>
    </citation>
    <scope>NUCLEOTIDE SEQUENCE [LARGE SCALE GENOMIC DNA]</scope>
    <source>
        <strain evidence="4 5">LPB0138</strain>
    </source>
</reference>
<dbReference type="PANTHER" id="PTHR47566">
    <property type="match status" value="1"/>
</dbReference>
<dbReference type="RefSeq" id="WP_070237267.1">
    <property type="nucleotide sequence ID" value="NZ_CP017478.1"/>
</dbReference>
<dbReference type="InterPro" id="IPR026341">
    <property type="entry name" value="T9SS_type_B"/>
</dbReference>
<sequence>MKKKLLLLTILSVGFICFSQNTYVPDDNFEQALIDLGYDSAPLDDYVPTNNINTVTELFINNLNISDLTGIEDFSALESLYCRNNLFTSIDMSNNLNLIELDCASNTLTSINISQNTLLTDLICFQTQLSYLDVSNNPNLFFLNCQDNLLTSLNVSENSNLGVLYCQDNLISSLVLCQNTSLFELSASNNNLSFLDIRNGNNINMFWFNTENNPDLTYIYVDDAEYSTNNWTDIDTTSSYVESNEECYNTSEPLTYVPDDNFEQALIDLGYDTSPLDDYVPTNNINTVTELNVDSKNIQDLTGIEDFTMLERLYCSWNQITNIDITSNANLEILGCNNNQLTSLISQNSNLIDIDCSNNLLSSIDITQNPNLNYLTCSNNFFTSIDVSQNILLSAFNCSNNLLTNINVSQNSNLDFFWCQNNQLANLSLVNNPNLFDFNCSNNLLTKLDIRSNLNENIAYYNSTSNPNLTCIYVDDADYSSTNWTDVDSTSTFVETEEECEELNEPLTYVPDDNFEQHLIDLGYDSGPLDDYVPTNNINTITNLDISLLSINNIIGIEDFVALENLNCFNNNISFFDISNNSLLKEISCGGNNITSIDVTQNLNLEVLLCSINELSSIDVSQNLLLRELRCGRNQLSNVDVRQNLNLEVLTCFNNNINSLDLSLNSLLQTLWCDVNSLTSLDLSQNSNLIDFKGNSNQLLTIDIRNGNNSNMGTSFITSNNPDLTCIYVDDSEYSSTNWLNIDSTTTFVESEEECSLLNCLITPVDEVNSISECYDYTLPSITNGSYYTETLGGGTLLNPGDIITTTQTIFIYTEDPSHSNCYSESSFNVIINESIDFALSQDNLEINILDLTVNMVDSSINYLYAVDNILNYQTSNVFNNLTIGEHVLYVKDENDCVEKTIAFTIDDTKLQIAGFFTPNNDGENDYWTINDTNNEIQNIYIFNRFGNIVATMLPNSQGWDGTFNGKNLPSGDYWYSINLVSGKTIKGNFSLIRRAY</sequence>
<dbReference type="NCBIfam" id="TIGR04131">
    <property type="entry name" value="Bac_Flav_CTERM"/>
    <property type="match status" value="1"/>
</dbReference>
<dbReference type="PANTHER" id="PTHR47566:SF1">
    <property type="entry name" value="PROTEIN NUD1"/>
    <property type="match status" value="1"/>
</dbReference>
<organism evidence="4 5">
    <name type="scientific">Urechidicola croceus</name>
    <dbReference type="NCBI Taxonomy" id="1850246"/>
    <lineage>
        <taxon>Bacteria</taxon>
        <taxon>Pseudomonadati</taxon>
        <taxon>Bacteroidota</taxon>
        <taxon>Flavobacteriia</taxon>
        <taxon>Flavobacteriales</taxon>
        <taxon>Flavobacteriaceae</taxon>
        <taxon>Urechidicola</taxon>
    </lineage>
</organism>
<evidence type="ECO:0000313" key="4">
    <source>
        <dbReference type="EMBL" id="AOW21103.1"/>
    </source>
</evidence>
<evidence type="ECO:0008006" key="6">
    <source>
        <dbReference type="Google" id="ProtNLM"/>
    </source>
</evidence>
<keyword evidence="5" id="KW-1185">Reference proteome</keyword>
<proteinExistence type="predicted"/>
<dbReference type="InterPro" id="IPR052574">
    <property type="entry name" value="CDIRP"/>
</dbReference>
<dbReference type="GO" id="GO:0035591">
    <property type="term" value="F:signaling adaptor activity"/>
    <property type="evidence" value="ECO:0007669"/>
    <property type="project" value="TreeGrafter"/>
</dbReference>
<keyword evidence="3" id="KW-0732">Signal</keyword>
<evidence type="ECO:0000313" key="5">
    <source>
        <dbReference type="Proteomes" id="UP000176050"/>
    </source>
</evidence>
<dbReference type="STRING" id="1850246.LPB138_10620"/>
<dbReference type="AlphaFoldDB" id="A0A1D8P959"/>
<evidence type="ECO:0000256" key="2">
    <source>
        <dbReference type="ARBA" id="ARBA00022737"/>
    </source>
</evidence>
<gene>
    <name evidence="4" type="ORF">LPB138_10620</name>
</gene>
<dbReference type="Proteomes" id="UP000176050">
    <property type="component" value="Chromosome"/>
</dbReference>
<accession>A0A1D8P959</accession>
<dbReference type="EMBL" id="CP017478">
    <property type="protein sequence ID" value="AOW21103.1"/>
    <property type="molecule type" value="Genomic_DNA"/>
</dbReference>
<name>A0A1D8P959_9FLAO</name>
<evidence type="ECO:0000256" key="1">
    <source>
        <dbReference type="ARBA" id="ARBA00022614"/>
    </source>
</evidence>
<evidence type="ECO:0000256" key="3">
    <source>
        <dbReference type="SAM" id="SignalP"/>
    </source>
</evidence>
<dbReference type="Gene3D" id="3.80.10.10">
    <property type="entry name" value="Ribonuclease Inhibitor"/>
    <property type="match status" value="3"/>
</dbReference>
<dbReference type="KEGG" id="lul:LPB138_10620"/>
<feature type="chain" id="PRO_5009110901" description="Ig-like domain-containing protein" evidence="3">
    <location>
        <begin position="20"/>
        <end position="997"/>
    </location>
</feature>
<keyword evidence="1" id="KW-0433">Leucine-rich repeat</keyword>
<feature type="signal peptide" evidence="3">
    <location>
        <begin position="1"/>
        <end position="19"/>
    </location>
</feature>